<comment type="function">
    <text evidence="7">Component of the MICOS complex, a large protein complex of the mitochondrial inner membrane that plays crucial roles in the maintenance of crista junctions, inner membrane architecture, and formation of contact sites to the outer membrane.</text>
</comment>
<evidence type="ECO:0000256" key="1">
    <source>
        <dbReference type="ARBA" id="ARBA00010877"/>
    </source>
</evidence>
<dbReference type="PANTHER" id="PTHR15415">
    <property type="entry name" value="MITOFILIN"/>
    <property type="match status" value="1"/>
</dbReference>
<feature type="compositionally biased region" description="Basic and acidic residues" evidence="9">
    <location>
        <begin position="135"/>
        <end position="145"/>
    </location>
</feature>
<feature type="coiled-coil region" evidence="8">
    <location>
        <begin position="283"/>
        <end position="314"/>
    </location>
</feature>
<evidence type="ECO:0000313" key="11">
    <source>
        <dbReference type="Proteomes" id="UP001153620"/>
    </source>
</evidence>
<organism evidence="10 11">
    <name type="scientific">Chironomus riparius</name>
    <dbReference type="NCBI Taxonomy" id="315576"/>
    <lineage>
        <taxon>Eukaryota</taxon>
        <taxon>Metazoa</taxon>
        <taxon>Ecdysozoa</taxon>
        <taxon>Arthropoda</taxon>
        <taxon>Hexapoda</taxon>
        <taxon>Insecta</taxon>
        <taxon>Pterygota</taxon>
        <taxon>Neoptera</taxon>
        <taxon>Endopterygota</taxon>
        <taxon>Diptera</taxon>
        <taxon>Nematocera</taxon>
        <taxon>Chironomoidea</taxon>
        <taxon>Chironomidae</taxon>
        <taxon>Chironominae</taxon>
        <taxon>Chironomus</taxon>
    </lineage>
</organism>
<reference evidence="10" key="2">
    <citation type="submission" date="2022-10" db="EMBL/GenBank/DDBJ databases">
        <authorList>
            <consortium name="ENA_rothamsted_submissions"/>
            <consortium name="culmorum"/>
            <person name="King R."/>
        </authorList>
    </citation>
    <scope>NUCLEOTIDE SEQUENCE</scope>
</reference>
<name>A0A9P0J6X2_9DIPT</name>
<dbReference type="Proteomes" id="UP001153620">
    <property type="component" value="Chromosome 3"/>
</dbReference>
<protein>
    <recommendedName>
        <fullName evidence="7">MICOS complex subunit MIC60</fullName>
    </recommendedName>
    <alternativeName>
        <fullName evidence="7">Mitofilin</fullName>
    </alternativeName>
</protein>
<feature type="compositionally biased region" description="Low complexity" evidence="9">
    <location>
        <begin position="182"/>
        <end position="193"/>
    </location>
</feature>
<evidence type="ECO:0000256" key="2">
    <source>
        <dbReference type="ARBA" id="ARBA00022692"/>
    </source>
</evidence>
<dbReference type="InterPro" id="IPR019133">
    <property type="entry name" value="MIC60"/>
</dbReference>
<keyword evidence="2 7" id="KW-0812">Transmembrane</keyword>
<evidence type="ECO:0000256" key="7">
    <source>
        <dbReference type="RuleBase" id="RU363000"/>
    </source>
</evidence>
<feature type="compositionally biased region" description="Low complexity" evidence="9">
    <location>
        <begin position="161"/>
        <end position="173"/>
    </location>
</feature>
<dbReference type="GO" id="GO:0061617">
    <property type="term" value="C:MICOS complex"/>
    <property type="evidence" value="ECO:0007669"/>
    <property type="project" value="TreeGrafter"/>
</dbReference>
<dbReference type="PANTHER" id="PTHR15415:SF7">
    <property type="entry name" value="MICOS COMPLEX SUBUNIT MIC60"/>
    <property type="match status" value="1"/>
</dbReference>
<feature type="coiled-coil region" evidence="8">
    <location>
        <begin position="389"/>
        <end position="485"/>
    </location>
</feature>
<dbReference type="AlphaFoldDB" id="A0A9P0J6X2"/>
<comment type="subunit">
    <text evidence="7">Component of the mitochondrial contact site and cristae organizing system (MICOS) complex.</text>
</comment>
<dbReference type="OrthoDB" id="10029630at2759"/>
<keyword evidence="11" id="KW-1185">Reference proteome</keyword>
<reference evidence="10" key="1">
    <citation type="submission" date="2022-01" db="EMBL/GenBank/DDBJ databases">
        <authorList>
            <person name="King R."/>
        </authorList>
    </citation>
    <scope>NUCLEOTIDE SEQUENCE</scope>
</reference>
<sequence length="743" mass="83318">MNRILLQKTCHGVKYSKQSGVFLRHYNSSRMPHLQEAGFGKFLLILSPIAVTGGVVAYAKYDNEFRKLLVKNVPAIEPVLEVFIDDKNPFNDVSKKFEEYKSTVTSSVSSLSSSVSSITSSVSNITSSVTNLFSSEEKKPEKPFKYEPTSSSKIPSEHKTSTTPVSQQTSTIPVPSPPISKPPETSSPKEAPVVAKKAAVAEKPAVIEKPKEEKVEIPKSLTDFEKSVEAAAKIALKEYSKAVNVLNTYNDEVKKIVDSAVENIDINAWTALKNKTLTRDAAVEVAEQAALAARKKLQELEQQIENNVVNISNEAKSVLKNHIEGFNEHLNAAKIEVIKAKQLAGTSENYWRKVEAARGYFVKEIESLFGVNLNEKTLNLSKEDVDLFLVNAYSHVMAYQKELQKLQTEGELKLKRAIDAVRGSDHSEAVKAQLAYELEKERRELNIQNQAKIIKIKAETERNLKDQLKKQIEAHTDHLNDALSQKELEMKRLFNREMDERLANERASYNTQLAIMLGKIKGMDAALKEIDEELKERADNEKSAYQAQSLWASCQALWSSMREGEPGKSWRVQLRPLKSEINAVKSAAEGDELVAVVINSLPEKAQNRGVFPEAALRERFVNVFNVARKLALVPAEGATLPVYLLSFVQGVLIATPSDPITQDELLDKEFDFSKLDTYDITNRARYWMERGNFVQALRYMNLLQGASRKVSSQWMEEVKLLLETQQAVNLLMGHASANSNRYL</sequence>
<feature type="transmembrane region" description="Helical" evidence="7">
    <location>
        <begin position="39"/>
        <end position="59"/>
    </location>
</feature>
<gene>
    <name evidence="10" type="ORF">CHIRRI_LOCUS9328</name>
</gene>
<accession>A0A9P0J6X2</accession>
<feature type="region of interest" description="Disordered" evidence="9">
    <location>
        <begin position="130"/>
        <end position="193"/>
    </location>
</feature>
<keyword evidence="6 7" id="KW-0472">Membrane</keyword>
<evidence type="ECO:0000256" key="4">
    <source>
        <dbReference type="ARBA" id="ARBA00022989"/>
    </source>
</evidence>
<evidence type="ECO:0000313" key="10">
    <source>
        <dbReference type="EMBL" id="CAH1727049.1"/>
    </source>
</evidence>
<keyword evidence="3 7" id="KW-0999">Mitochondrion inner membrane</keyword>
<keyword evidence="5 7" id="KW-0496">Mitochondrion</keyword>
<comment type="similarity">
    <text evidence="1 7">Belongs to the MICOS complex subunit Mic60 family.</text>
</comment>
<keyword evidence="8" id="KW-0175">Coiled coil</keyword>
<evidence type="ECO:0000256" key="3">
    <source>
        <dbReference type="ARBA" id="ARBA00022792"/>
    </source>
</evidence>
<evidence type="ECO:0000256" key="9">
    <source>
        <dbReference type="SAM" id="MobiDB-lite"/>
    </source>
</evidence>
<evidence type="ECO:0000256" key="5">
    <source>
        <dbReference type="ARBA" id="ARBA00023128"/>
    </source>
</evidence>
<comment type="subcellular location">
    <subcellularLocation>
        <location evidence="7">Mitochondrion inner membrane</location>
        <topology evidence="7">Single-pass membrane protein</topology>
    </subcellularLocation>
</comment>
<proteinExistence type="inferred from homology"/>
<keyword evidence="4 7" id="KW-1133">Transmembrane helix</keyword>
<dbReference type="EMBL" id="OU895879">
    <property type="protein sequence ID" value="CAH1727049.1"/>
    <property type="molecule type" value="Genomic_DNA"/>
</dbReference>
<evidence type="ECO:0000256" key="6">
    <source>
        <dbReference type="ARBA" id="ARBA00023136"/>
    </source>
</evidence>
<dbReference type="Pfam" id="PF09731">
    <property type="entry name" value="Mitofilin"/>
    <property type="match status" value="1"/>
</dbReference>
<dbReference type="GO" id="GO:0042407">
    <property type="term" value="P:cristae formation"/>
    <property type="evidence" value="ECO:0007669"/>
    <property type="project" value="TreeGrafter"/>
</dbReference>
<evidence type="ECO:0000256" key="8">
    <source>
        <dbReference type="SAM" id="Coils"/>
    </source>
</evidence>